<dbReference type="Gene3D" id="3.40.50.10440">
    <property type="entry name" value="Dihydroxyacetone kinase, domain 1"/>
    <property type="match status" value="1"/>
</dbReference>
<dbReference type="SUPFAM" id="SSF82549">
    <property type="entry name" value="DAK1/DegV-like"/>
    <property type="match status" value="1"/>
</dbReference>
<dbReference type="Gene3D" id="3.30.1180.20">
    <property type="entry name" value="Dihydroxyacetone kinase, domain 2"/>
    <property type="match status" value="1"/>
</dbReference>
<sequence>MLVRAGGASAGEVGIATGGGSGHLPLFLGYVGPGLATSVAVGNVFSAQSSDAALAAIRAADAGRGVLVLIGNYTGDRLNFELARDLADAEGRDTRLVLFADDVLSAPPERSADRRGVAGVVFAYKCAGAAAAAGASLDEVAAVAERVAARTRTAGVGLSPTVLPTTGRPTFQLADDEMEIGIGIHGEPGVRRGTLQSADAVADTLLDAVTAELDLAPGARVALLVNGLGATSAEELYVLTGRLHSRLDRSGVVVHRTLVGEFATSMEMAGASVSVLHLDDELGTLLDAPCQSPFLPGSLR</sequence>
<name>A0A8J4EL75_9ACTN</name>
<dbReference type="AlphaFoldDB" id="A0A8J4EL75"/>
<evidence type="ECO:0000259" key="1">
    <source>
        <dbReference type="PROSITE" id="PS51481"/>
    </source>
</evidence>
<comment type="caution">
    <text evidence="2">The sequence shown here is derived from an EMBL/GenBank/DDBJ whole genome shotgun (WGS) entry which is preliminary data.</text>
</comment>
<keyword evidence="3" id="KW-1185">Reference proteome</keyword>
<dbReference type="PANTHER" id="PTHR28629">
    <property type="entry name" value="TRIOKINASE/FMN CYCLASE"/>
    <property type="match status" value="1"/>
</dbReference>
<dbReference type="Pfam" id="PF02733">
    <property type="entry name" value="Dak1"/>
    <property type="match status" value="1"/>
</dbReference>
<dbReference type="GO" id="GO:0005829">
    <property type="term" value="C:cytosol"/>
    <property type="evidence" value="ECO:0007669"/>
    <property type="project" value="TreeGrafter"/>
</dbReference>
<dbReference type="PROSITE" id="PS51481">
    <property type="entry name" value="DHAK"/>
    <property type="match status" value="1"/>
</dbReference>
<gene>
    <name evidence="2" type="ORF">NUM_34450</name>
</gene>
<dbReference type="GO" id="GO:0019563">
    <property type="term" value="P:glycerol catabolic process"/>
    <property type="evidence" value="ECO:0007669"/>
    <property type="project" value="TreeGrafter"/>
</dbReference>
<feature type="domain" description="DhaK" evidence="1">
    <location>
        <begin position="1"/>
        <end position="295"/>
    </location>
</feature>
<dbReference type="RefSeq" id="WP_263975131.1">
    <property type="nucleotide sequence ID" value="NZ_BOPO01000055.1"/>
</dbReference>
<dbReference type="InterPro" id="IPR004006">
    <property type="entry name" value="DhaK_dom"/>
</dbReference>
<dbReference type="Proteomes" id="UP000614996">
    <property type="component" value="Unassembled WGS sequence"/>
</dbReference>
<dbReference type="EMBL" id="BOPO01000055">
    <property type="protein sequence ID" value="GIL28191.1"/>
    <property type="molecule type" value="Genomic_DNA"/>
</dbReference>
<evidence type="ECO:0000313" key="3">
    <source>
        <dbReference type="Proteomes" id="UP000614996"/>
    </source>
</evidence>
<protein>
    <recommendedName>
        <fullName evidence="1">DhaK domain-containing protein</fullName>
    </recommendedName>
</protein>
<dbReference type="PANTHER" id="PTHR28629:SF4">
    <property type="entry name" value="TRIOKINASE_FMN CYCLASE"/>
    <property type="match status" value="1"/>
</dbReference>
<reference evidence="3" key="1">
    <citation type="journal article" date="2021" name="Int. J. Syst. Evol. Microbiol.">
        <title>Actinocatenispora comari sp. nov., an endophytic actinomycete isolated from aerial parts of Comarum salesowianum.</title>
        <authorList>
            <person name="Oyunbileg N."/>
            <person name="Iizaka Y."/>
            <person name="Hamada M."/>
            <person name="Davaapurev B.O."/>
            <person name="Fukumoto A."/>
            <person name="Tsetseg B."/>
            <person name="Kato F."/>
            <person name="Tamura T."/>
            <person name="Batkhuu J."/>
            <person name="Anzai Y."/>
        </authorList>
    </citation>
    <scope>NUCLEOTIDE SEQUENCE [LARGE SCALE GENOMIC DNA]</scope>
    <source>
        <strain evidence="3">NUM-2625</strain>
    </source>
</reference>
<dbReference type="InterPro" id="IPR050861">
    <property type="entry name" value="Dihydroxyacetone_Kinase"/>
</dbReference>
<organism evidence="2 3">
    <name type="scientific">Actinocatenispora comari</name>
    <dbReference type="NCBI Taxonomy" id="2807577"/>
    <lineage>
        <taxon>Bacteria</taxon>
        <taxon>Bacillati</taxon>
        <taxon>Actinomycetota</taxon>
        <taxon>Actinomycetes</taxon>
        <taxon>Micromonosporales</taxon>
        <taxon>Micromonosporaceae</taxon>
        <taxon>Actinocatenispora</taxon>
    </lineage>
</organism>
<dbReference type="GO" id="GO:0004371">
    <property type="term" value="F:glycerone kinase activity"/>
    <property type="evidence" value="ECO:0007669"/>
    <property type="project" value="InterPro"/>
</dbReference>
<proteinExistence type="predicted"/>
<accession>A0A8J4EL75</accession>
<evidence type="ECO:0000313" key="2">
    <source>
        <dbReference type="EMBL" id="GIL28191.1"/>
    </source>
</evidence>